<gene>
    <name evidence="1" type="ORF">A7X83_05015</name>
</gene>
<dbReference type="AlphaFoldDB" id="A0A2W6IFC3"/>
<dbReference type="Proteomes" id="UP000249614">
    <property type="component" value="Unassembled WGS sequence"/>
</dbReference>
<evidence type="ECO:0000313" key="2">
    <source>
        <dbReference type="Proteomes" id="UP000249614"/>
    </source>
</evidence>
<proteinExistence type="predicted"/>
<accession>A0A2W6IFC3</accession>
<comment type="caution">
    <text evidence="1">The sequence shown here is derived from an EMBL/GenBank/DDBJ whole genome shotgun (WGS) entry which is preliminary data.</text>
</comment>
<protein>
    <submittedName>
        <fullName evidence="1">Uncharacterized protein</fullName>
    </submittedName>
</protein>
<dbReference type="RefSeq" id="WP_111111884.1">
    <property type="nucleotide sequence ID" value="NZ_LXXM01000101.1"/>
</dbReference>
<evidence type="ECO:0000313" key="1">
    <source>
        <dbReference type="EMBL" id="PZS94340.1"/>
    </source>
</evidence>
<sequence>MAYAEFSNVPNVQTLIDLAVQFAQANGWTVERNNLAGANRTATVRIPGVSDYVHLFNTDQLSLQSRLSIGYNGALDPASQPLPSPRSVSTLGLVGPFPRLKLFANGTAIHVAIAQATAGEYRHHAFGVLAKAGAYDGGTYVDGTYWPLNTSSSGVISSNGPTVVLFGYNSNGLGCGQVRADSVEDGRSNSYHMICNYYGGSLGTEGQVGSGVGPSYQGSSNDITYDHLWLGRALGNADENIFSGRSILHPIHLWVRRAGTTPNLSPIGEVIGLRACYLEKLEPEQEITIGDETWVVFPWVRKLTMASGSGQPPASNAYGWAIRKS</sequence>
<name>A0A2W6IFC3_STEMA</name>
<dbReference type="EMBL" id="LXXM01000101">
    <property type="protein sequence ID" value="PZS94340.1"/>
    <property type="molecule type" value="Genomic_DNA"/>
</dbReference>
<reference evidence="1 2" key="1">
    <citation type="submission" date="2016-05" db="EMBL/GenBank/DDBJ databases">
        <authorList>
            <person name="Lavstsen T."/>
            <person name="Jespersen J.S."/>
        </authorList>
    </citation>
    <scope>NUCLEOTIDE SEQUENCE [LARGE SCALE GENOMIC DNA]</scope>
    <source>
        <strain evidence="1 2">SM-5815</strain>
    </source>
</reference>
<organism evidence="1 2">
    <name type="scientific">Stenotrophomonas maltophilia</name>
    <name type="common">Pseudomonas maltophilia</name>
    <name type="synonym">Xanthomonas maltophilia</name>
    <dbReference type="NCBI Taxonomy" id="40324"/>
    <lineage>
        <taxon>Bacteria</taxon>
        <taxon>Pseudomonadati</taxon>
        <taxon>Pseudomonadota</taxon>
        <taxon>Gammaproteobacteria</taxon>
        <taxon>Lysobacterales</taxon>
        <taxon>Lysobacteraceae</taxon>
        <taxon>Stenotrophomonas</taxon>
        <taxon>Stenotrophomonas maltophilia group</taxon>
    </lineage>
</organism>